<feature type="compositionally biased region" description="Basic and acidic residues" evidence="3">
    <location>
        <begin position="940"/>
        <end position="949"/>
    </location>
</feature>
<comment type="caution">
    <text evidence="5">The sequence shown here is derived from an EMBL/GenBank/DDBJ whole genome shotgun (WGS) entry which is preliminary data.</text>
</comment>
<dbReference type="STRING" id="286115.A0A507DQW8"/>
<dbReference type="VEuPathDB" id="FungiDB:SeMB42_g00550"/>
<dbReference type="FunFam" id="3.30.420.40:FF:000171">
    <property type="entry name" value="Heat shock 70 kDa protein 4"/>
    <property type="match status" value="2"/>
</dbReference>
<dbReference type="FunFam" id="3.30.30.30:FF:000002">
    <property type="entry name" value="Heat shock 70 kDa protein 4"/>
    <property type="match status" value="1"/>
</dbReference>
<evidence type="ECO:0000256" key="1">
    <source>
        <dbReference type="ARBA" id="ARBA00022741"/>
    </source>
</evidence>
<dbReference type="Gene3D" id="3.30.30.30">
    <property type="match status" value="1"/>
</dbReference>
<dbReference type="InterPro" id="IPR029048">
    <property type="entry name" value="HSP70_C_sf"/>
</dbReference>
<keyword evidence="2" id="KW-0067">ATP-binding</keyword>
<dbReference type="SUPFAM" id="SSF100934">
    <property type="entry name" value="Heat shock protein 70kD (HSP70), C-terminal subdomain"/>
    <property type="match status" value="2"/>
</dbReference>
<dbReference type="PRINTS" id="PR00301">
    <property type="entry name" value="HEATSHOCK70"/>
</dbReference>
<accession>A0A507DQW8</accession>
<evidence type="ECO:0000256" key="4">
    <source>
        <dbReference type="SAM" id="Phobius"/>
    </source>
</evidence>
<reference evidence="5 6" key="1">
    <citation type="journal article" date="2019" name="Sci. Rep.">
        <title>Comparative genomics of chytrid fungi reveal insights into the obligate biotrophic and pathogenic lifestyle of Synchytrium endobioticum.</title>
        <authorList>
            <person name="van de Vossenberg B.T.L.H."/>
            <person name="Warris S."/>
            <person name="Nguyen H.D.T."/>
            <person name="van Gent-Pelzer M.P.E."/>
            <person name="Joly D.L."/>
            <person name="van de Geest H.C."/>
            <person name="Bonants P.J.M."/>
            <person name="Smith D.S."/>
            <person name="Levesque C.A."/>
            <person name="van der Lee T.A.J."/>
        </authorList>
    </citation>
    <scope>NUCLEOTIDE SEQUENCE [LARGE SCALE GENOMIC DNA]</scope>
    <source>
        <strain evidence="5 6">MB42</strain>
    </source>
</reference>
<evidence type="ECO:0000313" key="6">
    <source>
        <dbReference type="Proteomes" id="UP000317494"/>
    </source>
</evidence>
<dbReference type="GO" id="GO:0005634">
    <property type="term" value="C:nucleus"/>
    <property type="evidence" value="ECO:0007669"/>
    <property type="project" value="TreeGrafter"/>
</dbReference>
<dbReference type="Pfam" id="PF00012">
    <property type="entry name" value="HSP70"/>
    <property type="match status" value="1"/>
</dbReference>
<keyword evidence="6" id="KW-1185">Reference proteome</keyword>
<evidence type="ECO:0000256" key="3">
    <source>
        <dbReference type="SAM" id="MobiDB-lite"/>
    </source>
</evidence>
<name>A0A507DQW8_9FUNG</name>
<dbReference type="Gene3D" id="1.20.1270.10">
    <property type="match status" value="1"/>
</dbReference>
<organism evidence="5 6">
    <name type="scientific">Synchytrium endobioticum</name>
    <dbReference type="NCBI Taxonomy" id="286115"/>
    <lineage>
        <taxon>Eukaryota</taxon>
        <taxon>Fungi</taxon>
        <taxon>Fungi incertae sedis</taxon>
        <taxon>Chytridiomycota</taxon>
        <taxon>Chytridiomycota incertae sedis</taxon>
        <taxon>Chytridiomycetes</taxon>
        <taxon>Synchytriales</taxon>
        <taxon>Synchytriaceae</taxon>
        <taxon>Synchytrium</taxon>
    </lineage>
</organism>
<feature type="compositionally biased region" description="Low complexity" evidence="3">
    <location>
        <begin position="908"/>
        <end position="918"/>
    </location>
</feature>
<keyword evidence="1" id="KW-0547">Nucleotide-binding</keyword>
<dbReference type="AlphaFoldDB" id="A0A507DQW8"/>
<evidence type="ECO:0000256" key="2">
    <source>
        <dbReference type="ARBA" id="ARBA00022840"/>
    </source>
</evidence>
<feature type="compositionally biased region" description="Basic and acidic residues" evidence="3">
    <location>
        <begin position="623"/>
        <end position="643"/>
    </location>
</feature>
<keyword evidence="4" id="KW-1133">Transmembrane helix</keyword>
<dbReference type="InterPro" id="IPR043129">
    <property type="entry name" value="ATPase_NBD"/>
</dbReference>
<sequence length="949" mass="104847">MSRFACTFTCTKLSQVYNAVAGTAIAILTATAYYIFSSNSKFRHSRQHRRKQRTAQSYSPLLDQHPSLQYIASGLTEKGSMSVVGIDFGNMNTVVAVARNRGIDVIVNEVSNRATPSLASFGEKQRYLGEAAKSQEIGNFKNTVACLKRLVGRAHNDPEILKFEKRFINSNLVEAEDGEVAASVMYQGEQKEFTATQLTAMFFTQVKDFTSKELKSPVTDVVISCPGWFTDRQRRALSDAAEVAGLTPLRILNDTTASALGYGLTKTDLPDASVNPNVKPRIVVFVDVGESSYQVSVVSFVKGKLVVKGTAYDRNLGGRNFDEVLAEHYIEEFTTKFKIDIGSNAKARYRLRAACEKVKKVLSANPVTQLSVECIMDDKDVSAVVKREDFEEWAASLIQRFEPPIKEALEAAGVTPSAVDFVELVGGSTRVPALKSFLASMFDASKLSTTLNQDEAVARGCALQCAILSPGLKVRDFSVQDWNAYPVEVSWDPASVPLPKSGVKESKMEVFPVGNAVPNTKYVTLHRALNDDELAAGSGSVTFDLDVNYVDSGNAARSIPSGIGTHIGKWIIQGIKKISPQKDDVVTATGAERSQATIRVKAKLDGNVVVSLEGAQQIEEVDVPVKEEVEASKDKKPESKEDGSAMDMSEDSAAPANKATESTASLKDTPNETSVPKPVHGQPKTKRVVRKYDLAIKAQTPSHPREVIEKWRALELEMETSDKLVMDTADRKNALEEYIYETRSKLEMAWTEYIIDADRQAFLAELSKMEDWLYSEGEDTTKSVYVQNLNHLKQMGDPVAFRYREWDERPRAERMFREYANSVLIGLQAEDGRYAHIPAEDLEKVEAEVRKKVNWLNESIGKQNSMERHQDVFVTNETINQEKKNLFHVVNPILSKPKPASKKEDKSATPQPSASTPPDGNAGQPPAGGEEVMEVDTNASEEKREMEVD</sequence>
<dbReference type="InterPro" id="IPR018181">
    <property type="entry name" value="Heat_shock_70_CS"/>
</dbReference>
<dbReference type="PANTHER" id="PTHR45639:SF4">
    <property type="entry name" value="HSC70CB, ISOFORM G"/>
    <property type="match status" value="1"/>
</dbReference>
<dbReference type="FunFam" id="3.90.640.10:FF:000004">
    <property type="entry name" value="Heat shock 70 kDa protein 4"/>
    <property type="match status" value="1"/>
</dbReference>
<proteinExistence type="predicted"/>
<keyword evidence="4" id="KW-0472">Membrane</keyword>
<dbReference type="PANTHER" id="PTHR45639">
    <property type="entry name" value="HSC70CB, ISOFORM G-RELATED"/>
    <property type="match status" value="1"/>
</dbReference>
<evidence type="ECO:0000313" key="5">
    <source>
        <dbReference type="EMBL" id="TPX53916.1"/>
    </source>
</evidence>
<protein>
    <submittedName>
        <fullName evidence="5">Uncharacterized protein</fullName>
    </submittedName>
</protein>
<dbReference type="InterPro" id="IPR013126">
    <property type="entry name" value="Hsp_70_fam"/>
</dbReference>
<dbReference type="EMBL" id="QEAN01000011">
    <property type="protein sequence ID" value="TPX53916.1"/>
    <property type="molecule type" value="Genomic_DNA"/>
</dbReference>
<dbReference type="GO" id="GO:0140662">
    <property type="term" value="F:ATP-dependent protein folding chaperone"/>
    <property type="evidence" value="ECO:0007669"/>
    <property type="project" value="InterPro"/>
</dbReference>
<dbReference type="Proteomes" id="UP000317494">
    <property type="component" value="Unassembled WGS sequence"/>
</dbReference>
<dbReference type="GO" id="GO:0005829">
    <property type="term" value="C:cytosol"/>
    <property type="evidence" value="ECO:0007669"/>
    <property type="project" value="TreeGrafter"/>
</dbReference>
<gene>
    <name evidence="5" type="ORF">SeMB42_g00550</name>
</gene>
<dbReference type="SUPFAM" id="SSF53067">
    <property type="entry name" value="Actin-like ATPase domain"/>
    <property type="match status" value="2"/>
</dbReference>
<dbReference type="PROSITE" id="PS01036">
    <property type="entry name" value="HSP70_3"/>
    <property type="match status" value="1"/>
</dbReference>
<dbReference type="GO" id="GO:0005524">
    <property type="term" value="F:ATP binding"/>
    <property type="evidence" value="ECO:0007669"/>
    <property type="project" value="UniProtKB-KW"/>
</dbReference>
<dbReference type="Gene3D" id="2.60.34.10">
    <property type="entry name" value="Substrate Binding Domain Of DNAk, Chain A, domain 1"/>
    <property type="match status" value="1"/>
</dbReference>
<feature type="region of interest" description="Disordered" evidence="3">
    <location>
        <begin position="621"/>
        <end position="686"/>
    </location>
</feature>
<feature type="region of interest" description="Disordered" evidence="3">
    <location>
        <begin position="895"/>
        <end position="949"/>
    </location>
</feature>
<feature type="compositionally biased region" description="Polar residues" evidence="3">
    <location>
        <begin position="659"/>
        <end position="674"/>
    </location>
</feature>
<dbReference type="Gene3D" id="3.90.640.10">
    <property type="entry name" value="Actin, Chain A, domain 4"/>
    <property type="match status" value="1"/>
</dbReference>
<dbReference type="InterPro" id="IPR029047">
    <property type="entry name" value="HSP70_peptide-bd_sf"/>
</dbReference>
<dbReference type="FunFam" id="1.20.1270.10:FF:000002">
    <property type="entry name" value="Heat shock 70 kDa protein 4"/>
    <property type="match status" value="1"/>
</dbReference>
<feature type="transmembrane region" description="Helical" evidence="4">
    <location>
        <begin position="16"/>
        <end position="36"/>
    </location>
</feature>
<keyword evidence="4" id="KW-0812">Transmembrane</keyword>
<dbReference type="Gene3D" id="3.30.420.40">
    <property type="match status" value="2"/>
</dbReference>